<dbReference type="PANTHER" id="PTHR46211:SF1">
    <property type="entry name" value="GLYCEROPHOSPHODIESTER PHOSPHODIESTERASE, CYTOPLASMIC"/>
    <property type="match status" value="1"/>
</dbReference>
<dbReference type="PANTHER" id="PTHR46211">
    <property type="entry name" value="GLYCEROPHOSPHORYL DIESTER PHOSPHODIESTERASE"/>
    <property type="match status" value="1"/>
</dbReference>
<dbReference type="AlphaFoldDB" id="A0A385YPZ6"/>
<dbReference type="GO" id="GO:0006629">
    <property type="term" value="P:lipid metabolic process"/>
    <property type="evidence" value="ECO:0007669"/>
    <property type="project" value="InterPro"/>
</dbReference>
<gene>
    <name evidence="2" type="ORF">D3873_01915</name>
</gene>
<evidence type="ECO:0000313" key="2">
    <source>
        <dbReference type="EMBL" id="AYC28686.1"/>
    </source>
</evidence>
<dbReference type="InterPro" id="IPR017946">
    <property type="entry name" value="PLC-like_Pdiesterase_TIM-brl"/>
</dbReference>
<evidence type="ECO:0000313" key="3">
    <source>
        <dbReference type="Proteomes" id="UP000265725"/>
    </source>
</evidence>
<dbReference type="CDD" id="cd08563">
    <property type="entry name" value="GDPD_TtGDE_like"/>
    <property type="match status" value="1"/>
</dbReference>
<dbReference type="RefSeq" id="WP_119882431.1">
    <property type="nucleotide sequence ID" value="NZ_CP032418.1"/>
</dbReference>
<dbReference type="PROSITE" id="PS51704">
    <property type="entry name" value="GP_PDE"/>
    <property type="match status" value="1"/>
</dbReference>
<organism evidence="2 3">
    <name type="scientific">Paenisporosarcina cavernae</name>
    <dbReference type="NCBI Taxonomy" id="2320858"/>
    <lineage>
        <taxon>Bacteria</taxon>
        <taxon>Bacillati</taxon>
        <taxon>Bacillota</taxon>
        <taxon>Bacilli</taxon>
        <taxon>Bacillales</taxon>
        <taxon>Caryophanaceae</taxon>
        <taxon>Paenisporosarcina</taxon>
    </lineage>
</organism>
<dbReference type="EMBL" id="CP032418">
    <property type="protein sequence ID" value="AYC28686.1"/>
    <property type="molecule type" value="Genomic_DNA"/>
</dbReference>
<sequence>MKIIAHRGSSGTYPENTLAAFQAAANLRVDGVEFDVHMTKDGELVVIHDETIDRTTNGGGYIKDFTYKELRQYDAGSWFSPTFANEKIPALEEVLSIFKETNMTVNVELKSDIVPYEGMTERVLRMVHDFDMEEQVIISSFDHEALEQAKQLAPHVQTALLTMEVMVDVADYAHLLKAEAIHIALPAAYRKMTKVALSKGAIIRVFTVNDVVQATELLEIGVHAIFTDYPEKMVDLVNE</sequence>
<feature type="domain" description="GP-PDE" evidence="1">
    <location>
        <begin position="1"/>
        <end position="237"/>
    </location>
</feature>
<dbReference type="InterPro" id="IPR030395">
    <property type="entry name" value="GP_PDE_dom"/>
</dbReference>
<keyword evidence="3" id="KW-1185">Reference proteome</keyword>
<dbReference type="SUPFAM" id="SSF51695">
    <property type="entry name" value="PLC-like phosphodiesterases"/>
    <property type="match status" value="1"/>
</dbReference>
<protein>
    <submittedName>
        <fullName evidence="2">Glycerophosphodiester phosphodiesterase</fullName>
    </submittedName>
</protein>
<dbReference type="GO" id="GO:0008081">
    <property type="term" value="F:phosphoric diester hydrolase activity"/>
    <property type="evidence" value="ECO:0007669"/>
    <property type="project" value="InterPro"/>
</dbReference>
<proteinExistence type="predicted"/>
<dbReference type="Proteomes" id="UP000265725">
    <property type="component" value="Chromosome"/>
</dbReference>
<dbReference type="Pfam" id="PF03009">
    <property type="entry name" value="GDPD"/>
    <property type="match status" value="1"/>
</dbReference>
<name>A0A385YPZ6_9BACL</name>
<dbReference type="OrthoDB" id="384721at2"/>
<evidence type="ECO:0000259" key="1">
    <source>
        <dbReference type="PROSITE" id="PS51704"/>
    </source>
</evidence>
<accession>A0A385YPZ6</accession>
<reference evidence="3" key="1">
    <citation type="submission" date="2018-09" db="EMBL/GenBank/DDBJ databases">
        <authorList>
            <person name="Zhu H."/>
        </authorList>
    </citation>
    <scope>NUCLEOTIDE SEQUENCE [LARGE SCALE GENOMIC DNA]</scope>
    <source>
        <strain evidence="3">K2R23-3</strain>
    </source>
</reference>
<dbReference type="KEGG" id="paek:D3873_01915"/>
<dbReference type="Gene3D" id="3.20.20.190">
    <property type="entry name" value="Phosphatidylinositol (PI) phosphodiesterase"/>
    <property type="match status" value="1"/>
</dbReference>